<proteinExistence type="predicted"/>
<dbReference type="EMBL" id="KB310348">
    <property type="protein sequence ID" value="ELT91777.1"/>
    <property type="molecule type" value="Genomic_DNA"/>
</dbReference>
<reference evidence="3" key="3">
    <citation type="submission" date="2015-06" db="UniProtKB">
        <authorList>
            <consortium name="EnsemblMetazoa"/>
        </authorList>
    </citation>
    <scope>IDENTIFICATION</scope>
</reference>
<dbReference type="EnsemblMetazoa" id="CapteT124644">
    <property type="protein sequence ID" value="CapteP124644"/>
    <property type="gene ID" value="CapteG124644"/>
</dbReference>
<keyword evidence="1" id="KW-0472">Membrane</keyword>
<evidence type="ECO:0000313" key="4">
    <source>
        <dbReference type="Proteomes" id="UP000014760"/>
    </source>
</evidence>
<name>R7TE45_CAPTE</name>
<evidence type="ECO:0000313" key="2">
    <source>
        <dbReference type="EMBL" id="ELT91777.1"/>
    </source>
</evidence>
<keyword evidence="4" id="KW-1185">Reference proteome</keyword>
<evidence type="ECO:0000256" key="1">
    <source>
        <dbReference type="SAM" id="Phobius"/>
    </source>
</evidence>
<sequence>MTPIPSISANDEIDIQCHQLHFFFYNVYIYPDSFHAFILWRSVIIFCLWSTLGT</sequence>
<protein>
    <submittedName>
        <fullName evidence="2 3">Uncharacterized protein</fullName>
    </submittedName>
</protein>
<dbReference type="AlphaFoldDB" id="R7TE45"/>
<accession>R7TE45</accession>
<keyword evidence="1" id="KW-1133">Transmembrane helix</keyword>
<organism evidence="2">
    <name type="scientific">Capitella teleta</name>
    <name type="common">Polychaete worm</name>
    <dbReference type="NCBI Taxonomy" id="283909"/>
    <lineage>
        <taxon>Eukaryota</taxon>
        <taxon>Metazoa</taxon>
        <taxon>Spiralia</taxon>
        <taxon>Lophotrochozoa</taxon>
        <taxon>Annelida</taxon>
        <taxon>Polychaeta</taxon>
        <taxon>Sedentaria</taxon>
        <taxon>Scolecida</taxon>
        <taxon>Capitellidae</taxon>
        <taxon>Capitella</taxon>
    </lineage>
</organism>
<feature type="transmembrane region" description="Helical" evidence="1">
    <location>
        <begin position="34"/>
        <end position="52"/>
    </location>
</feature>
<gene>
    <name evidence="2" type="ORF">CAPTEDRAFT_124644</name>
</gene>
<dbReference type="HOGENOM" id="CLU_3052355_0_0_1"/>
<dbReference type="Proteomes" id="UP000014760">
    <property type="component" value="Unassembled WGS sequence"/>
</dbReference>
<keyword evidence="1" id="KW-0812">Transmembrane</keyword>
<dbReference type="EMBL" id="AMQN01013616">
    <property type="status" value="NOT_ANNOTATED_CDS"/>
    <property type="molecule type" value="Genomic_DNA"/>
</dbReference>
<reference evidence="4" key="1">
    <citation type="submission" date="2012-12" db="EMBL/GenBank/DDBJ databases">
        <authorList>
            <person name="Hellsten U."/>
            <person name="Grimwood J."/>
            <person name="Chapman J.A."/>
            <person name="Shapiro H."/>
            <person name="Aerts A."/>
            <person name="Otillar R.P."/>
            <person name="Terry A.Y."/>
            <person name="Boore J.L."/>
            <person name="Simakov O."/>
            <person name="Marletaz F."/>
            <person name="Cho S.-J."/>
            <person name="Edsinger-Gonzales E."/>
            <person name="Havlak P."/>
            <person name="Kuo D.-H."/>
            <person name="Larsson T."/>
            <person name="Lv J."/>
            <person name="Arendt D."/>
            <person name="Savage R."/>
            <person name="Osoegawa K."/>
            <person name="de Jong P."/>
            <person name="Lindberg D.R."/>
            <person name="Seaver E.C."/>
            <person name="Weisblat D.A."/>
            <person name="Putnam N.H."/>
            <person name="Grigoriev I.V."/>
            <person name="Rokhsar D.S."/>
        </authorList>
    </citation>
    <scope>NUCLEOTIDE SEQUENCE</scope>
    <source>
        <strain evidence="4">I ESC-2004</strain>
    </source>
</reference>
<reference evidence="2 4" key="2">
    <citation type="journal article" date="2013" name="Nature">
        <title>Insights into bilaterian evolution from three spiralian genomes.</title>
        <authorList>
            <person name="Simakov O."/>
            <person name="Marletaz F."/>
            <person name="Cho S.J."/>
            <person name="Edsinger-Gonzales E."/>
            <person name="Havlak P."/>
            <person name="Hellsten U."/>
            <person name="Kuo D.H."/>
            <person name="Larsson T."/>
            <person name="Lv J."/>
            <person name="Arendt D."/>
            <person name="Savage R."/>
            <person name="Osoegawa K."/>
            <person name="de Jong P."/>
            <person name="Grimwood J."/>
            <person name="Chapman J.A."/>
            <person name="Shapiro H."/>
            <person name="Aerts A."/>
            <person name="Otillar R.P."/>
            <person name="Terry A.Y."/>
            <person name="Boore J.L."/>
            <person name="Grigoriev I.V."/>
            <person name="Lindberg D.R."/>
            <person name="Seaver E.C."/>
            <person name="Weisblat D.A."/>
            <person name="Putnam N.H."/>
            <person name="Rokhsar D.S."/>
        </authorList>
    </citation>
    <scope>NUCLEOTIDE SEQUENCE</scope>
    <source>
        <strain evidence="2 4">I ESC-2004</strain>
    </source>
</reference>
<evidence type="ECO:0000313" key="3">
    <source>
        <dbReference type="EnsemblMetazoa" id="CapteP124644"/>
    </source>
</evidence>